<proteinExistence type="predicted"/>
<keyword evidence="2" id="KW-0813">Transport</keyword>
<dbReference type="Proteomes" id="UP000658225">
    <property type="component" value="Unassembled WGS sequence"/>
</dbReference>
<evidence type="ECO:0000256" key="5">
    <source>
        <dbReference type="ARBA" id="ARBA00022741"/>
    </source>
</evidence>
<evidence type="ECO:0000313" key="11">
    <source>
        <dbReference type="Proteomes" id="UP000658225"/>
    </source>
</evidence>
<dbReference type="InterPro" id="IPR003439">
    <property type="entry name" value="ABC_transporter-like_ATP-bd"/>
</dbReference>
<dbReference type="PANTHER" id="PTHR43394">
    <property type="entry name" value="ATP-DEPENDENT PERMEASE MDL1, MITOCHONDRIAL"/>
    <property type="match status" value="1"/>
</dbReference>
<evidence type="ECO:0000256" key="3">
    <source>
        <dbReference type="ARBA" id="ARBA00022475"/>
    </source>
</evidence>
<keyword evidence="4" id="KW-0812">Transmembrane</keyword>
<organism evidence="10 11">
    <name type="scientific">Sporosarcina limicola</name>
    <dbReference type="NCBI Taxonomy" id="34101"/>
    <lineage>
        <taxon>Bacteria</taxon>
        <taxon>Bacillati</taxon>
        <taxon>Bacillota</taxon>
        <taxon>Bacilli</taxon>
        <taxon>Bacillales</taxon>
        <taxon>Caryophanaceae</taxon>
        <taxon>Sporosarcina</taxon>
    </lineage>
</organism>
<sequence>MGPSGAGKSTLIKLATRFYDVNHGQISLSGNDVRNYASEDLLRQISLVFQDVYLFDDTVWENIRIGNEQATDEQIIQVPRIARVNEIIHRLPAGWDTRVGEGGHSLSGGERQRISIARAILKDAPFILLDEATSAIDPENEAAFLDGLAEVTAGKTVLMIAHRLSTIRNADQIVFVRDGAVTEIESHDELIARGGDYSAFWHERAQATTWSIA</sequence>
<evidence type="ECO:0000256" key="6">
    <source>
        <dbReference type="ARBA" id="ARBA00022840"/>
    </source>
</evidence>
<dbReference type="EMBL" id="JADBEL010000006">
    <property type="protein sequence ID" value="MBE1554510.1"/>
    <property type="molecule type" value="Genomic_DNA"/>
</dbReference>
<dbReference type="GO" id="GO:0015421">
    <property type="term" value="F:ABC-type oligopeptide transporter activity"/>
    <property type="evidence" value="ECO:0007669"/>
    <property type="project" value="TreeGrafter"/>
</dbReference>
<evidence type="ECO:0000256" key="8">
    <source>
        <dbReference type="ARBA" id="ARBA00023136"/>
    </source>
</evidence>
<comment type="subcellular location">
    <subcellularLocation>
        <location evidence="1">Cell membrane</location>
        <topology evidence="1">Multi-pass membrane protein</topology>
    </subcellularLocation>
</comment>
<name>A0A927MH42_9BACL</name>
<dbReference type="Gene3D" id="3.40.50.300">
    <property type="entry name" value="P-loop containing nucleotide triphosphate hydrolases"/>
    <property type="match status" value="1"/>
</dbReference>
<keyword evidence="7" id="KW-1133">Transmembrane helix</keyword>
<evidence type="ECO:0000256" key="4">
    <source>
        <dbReference type="ARBA" id="ARBA00022692"/>
    </source>
</evidence>
<dbReference type="InterPro" id="IPR017871">
    <property type="entry name" value="ABC_transporter-like_CS"/>
</dbReference>
<evidence type="ECO:0000259" key="9">
    <source>
        <dbReference type="PROSITE" id="PS50893"/>
    </source>
</evidence>
<dbReference type="SMART" id="SM00382">
    <property type="entry name" value="AAA"/>
    <property type="match status" value="1"/>
</dbReference>
<evidence type="ECO:0000256" key="7">
    <source>
        <dbReference type="ARBA" id="ARBA00022989"/>
    </source>
</evidence>
<comment type="caution">
    <text evidence="10">The sequence shown here is derived from an EMBL/GenBank/DDBJ whole genome shotgun (WGS) entry which is preliminary data.</text>
</comment>
<dbReference type="GO" id="GO:0005524">
    <property type="term" value="F:ATP binding"/>
    <property type="evidence" value="ECO:0007669"/>
    <property type="project" value="UniProtKB-KW"/>
</dbReference>
<feature type="domain" description="ABC transporter" evidence="9">
    <location>
        <begin position="1"/>
        <end position="203"/>
    </location>
</feature>
<reference evidence="10" key="1">
    <citation type="submission" date="2020-10" db="EMBL/GenBank/DDBJ databases">
        <title>Genomic Encyclopedia of Type Strains, Phase IV (KMG-IV): sequencing the most valuable type-strain genomes for metagenomic binning, comparative biology and taxonomic classification.</title>
        <authorList>
            <person name="Goeker M."/>
        </authorList>
    </citation>
    <scope>NUCLEOTIDE SEQUENCE</scope>
    <source>
        <strain evidence="10">DSM 13886</strain>
    </source>
</reference>
<dbReference type="InterPro" id="IPR027417">
    <property type="entry name" value="P-loop_NTPase"/>
</dbReference>
<dbReference type="InterPro" id="IPR039421">
    <property type="entry name" value="Type_1_exporter"/>
</dbReference>
<keyword evidence="5" id="KW-0547">Nucleotide-binding</keyword>
<dbReference type="FunFam" id="3.40.50.300:FF:000221">
    <property type="entry name" value="Multidrug ABC transporter ATP-binding protein"/>
    <property type="match status" value="1"/>
</dbReference>
<gene>
    <name evidence="10" type="ORF">H4683_001586</name>
</gene>
<keyword evidence="6" id="KW-0067">ATP-binding</keyword>
<protein>
    <submittedName>
        <fullName evidence="10">ABC-type multidrug transport system fused ATPase/permease subunit</fullName>
    </submittedName>
</protein>
<dbReference type="GO" id="GO:0005886">
    <property type="term" value="C:plasma membrane"/>
    <property type="evidence" value="ECO:0007669"/>
    <property type="project" value="UniProtKB-SubCell"/>
</dbReference>
<dbReference type="PROSITE" id="PS50893">
    <property type="entry name" value="ABC_TRANSPORTER_2"/>
    <property type="match status" value="1"/>
</dbReference>
<evidence type="ECO:0000256" key="1">
    <source>
        <dbReference type="ARBA" id="ARBA00004651"/>
    </source>
</evidence>
<keyword evidence="3" id="KW-1003">Cell membrane</keyword>
<accession>A0A927MH42</accession>
<dbReference type="SUPFAM" id="SSF52540">
    <property type="entry name" value="P-loop containing nucleoside triphosphate hydrolases"/>
    <property type="match status" value="1"/>
</dbReference>
<keyword evidence="11" id="KW-1185">Reference proteome</keyword>
<dbReference type="PROSITE" id="PS00211">
    <property type="entry name" value="ABC_TRANSPORTER_1"/>
    <property type="match status" value="1"/>
</dbReference>
<dbReference type="Pfam" id="PF00005">
    <property type="entry name" value="ABC_tran"/>
    <property type="match status" value="1"/>
</dbReference>
<dbReference type="GO" id="GO:0016887">
    <property type="term" value="F:ATP hydrolysis activity"/>
    <property type="evidence" value="ECO:0007669"/>
    <property type="project" value="InterPro"/>
</dbReference>
<evidence type="ECO:0000313" key="10">
    <source>
        <dbReference type="EMBL" id="MBE1554510.1"/>
    </source>
</evidence>
<evidence type="ECO:0000256" key="2">
    <source>
        <dbReference type="ARBA" id="ARBA00022448"/>
    </source>
</evidence>
<dbReference type="AlphaFoldDB" id="A0A927MH42"/>
<dbReference type="InterPro" id="IPR003593">
    <property type="entry name" value="AAA+_ATPase"/>
</dbReference>
<dbReference type="PANTHER" id="PTHR43394:SF1">
    <property type="entry name" value="ATP-BINDING CASSETTE SUB-FAMILY B MEMBER 10, MITOCHONDRIAL"/>
    <property type="match status" value="1"/>
</dbReference>
<keyword evidence="8" id="KW-0472">Membrane</keyword>